<dbReference type="Proteomes" id="UP000001208">
    <property type="component" value="Chromosome"/>
</dbReference>
<organism evidence="1 2">
    <name type="scientific">Chloroherpeton thalassium (strain ATCC 35110 / GB-78)</name>
    <dbReference type="NCBI Taxonomy" id="517418"/>
    <lineage>
        <taxon>Bacteria</taxon>
        <taxon>Pseudomonadati</taxon>
        <taxon>Chlorobiota</taxon>
        <taxon>Chlorobiia</taxon>
        <taxon>Chlorobiales</taxon>
        <taxon>Chloroherpetonaceae</taxon>
        <taxon>Chloroherpeton</taxon>
    </lineage>
</organism>
<reference evidence="1 2" key="1">
    <citation type="submission" date="2008-06" db="EMBL/GenBank/DDBJ databases">
        <title>Complete sequence of Chloroherpeton thalassium ATCC 35110.</title>
        <authorList>
            <consortium name="US DOE Joint Genome Institute"/>
            <person name="Lucas S."/>
            <person name="Copeland A."/>
            <person name="Lapidus A."/>
            <person name="Glavina del Rio T."/>
            <person name="Dalin E."/>
            <person name="Tice H."/>
            <person name="Bruce D."/>
            <person name="Goodwin L."/>
            <person name="Pitluck S."/>
            <person name="Schmutz J."/>
            <person name="Larimer F."/>
            <person name="Land M."/>
            <person name="Hauser L."/>
            <person name="Kyrpides N."/>
            <person name="Mikhailova N."/>
            <person name="Liu Z."/>
            <person name="Li T."/>
            <person name="Zhao F."/>
            <person name="Overmann J."/>
            <person name="Bryant D.A."/>
            <person name="Richardson P."/>
        </authorList>
    </citation>
    <scope>NUCLEOTIDE SEQUENCE [LARGE SCALE GENOMIC DNA]</scope>
    <source>
        <strain evidence="2">ATCC 35110 / GB-78</strain>
    </source>
</reference>
<keyword evidence="2" id="KW-1185">Reference proteome</keyword>
<sequence>MPQQIPLNSTAQNPTGKPVCGQKIIYCKKNPQTNPDEPKLELIVPCGAPLEPAIMGLRKQGFYVAGKDF</sequence>
<dbReference type="STRING" id="517418.Ctha_1512"/>
<protein>
    <submittedName>
        <fullName evidence="1">Uncharacterized protein</fullName>
    </submittedName>
</protein>
<dbReference type="RefSeq" id="WP_012500055.1">
    <property type="nucleotide sequence ID" value="NC_011026.1"/>
</dbReference>
<accession>B3QS26</accession>
<dbReference type="KEGG" id="cts:Ctha_1512"/>
<dbReference type="EMBL" id="CP001100">
    <property type="protein sequence ID" value="ACF13971.1"/>
    <property type="molecule type" value="Genomic_DNA"/>
</dbReference>
<evidence type="ECO:0000313" key="2">
    <source>
        <dbReference type="Proteomes" id="UP000001208"/>
    </source>
</evidence>
<gene>
    <name evidence="1" type="ordered locus">Ctha_1512</name>
</gene>
<dbReference type="HOGENOM" id="CLU_2768307_0_0_10"/>
<dbReference type="AlphaFoldDB" id="B3QS26"/>
<evidence type="ECO:0000313" key="1">
    <source>
        <dbReference type="EMBL" id="ACF13971.1"/>
    </source>
</evidence>
<name>B3QS26_CHLT3</name>
<proteinExistence type="predicted"/>